<accession>A0A0A9ANQ2</accession>
<evidence type="ECO:0000313" key="1">
    <source>
        <dbReference type="EMBL" id="JAD48697.1"/>
    </source>
</evidence>
<dbReference type="AlphaFoldDB" id="A0A0A9ANQ2"/>
<proteinExistence type="predicted"/>
<dbReference type="EMBL" id="GBRH01249198">
    <property type="protein sequence ID" value="JAD48697.1"/>
    <property type="molecule type" value="Transcribed_RNA"/>
</dbReference>
<sequence length="78" mass="8737">MLSSTGSVPTLPSSFSKIKFGAEIRVPKPLLQKSQFSIRKHFTDGDEIFLTPMSQVNKTRSSKTVHLEKSRILPFSNT</sequence>
<name>A0A0A9ANQ2_ARUDO</name>
<reference evidence="1" key="2">
    <citation type="journal article" date="2015" name="Data Brief">
        <title>Shoot transcriptome of the giant reed, Arundo donax.</title>
        <authorList>
            <person name="Barrero R.A."/>
            <person name="Guerrero F.D."/>
            <person name="Moolhuijzen P."/>
            <person name="Goolsby J.A."/>
            <person name="Tidwell J."/>
            <person name="Bellgard S.E."/>
            <person name="Bellgard M.I."/>
        </authorList>
    </citation>
    <scope>NUCLEOTIDE SEQUENCE</scope>
    <source>
        <tissue evidence="1">Shoot tissue taken approximately 20 cm above the soil surface</tissue>
    </source>
</reference>
<protein>
    <submittedName>
        <fullName evidence="1">Uncharacterized protein</fullName>
    </submittedName>
</protein>
<reference evidence="1" key="1">
    <citation type="submission" date="2014-09" db="EMBL/GenBank/DDBJ databases">
        <authorList>
            <person name="Magalhaes I.L.F."/>
            <person name="Oliveira U."/>
            <person name="Santos F.R."/>
            <person name="Vidigal T.H.D.A."/>
            <person name="Brescovit A.D."/>
            <person name="Santos A.J."/>
        </authorList>
    </citation>
    <scope>NUCLEOTIDE SEQUENCE</scope>
    <source>
        <tissue evidence="1">Shoot tissue taken approximately 20 cm above the soil surface</tissue>
    </source>
</reference>
<organism evidence="1">
    <name type="scientific">Arundo donax</name>
    <name type="common">Giant reed</name>
    <name type="synonym">Donax arundinaceus</name>
    <dbReference type="NCBI Taxonomy" id="35708"/>
    <lineage>
        <taxon>Eukaryota</taxon>
        <taxon>Viridiplantae</taxon>
        <taxon>Streptophyta</taxon>
        <taxon>Embryophyta</taxon>
        <taxon>Tracheophyta</taxon>
        <taxon>Spermatophyta</taxon>
        <taxon>Magnoliopsida</taxon>
        <taxon>Liliopsida</taxon>
        <taxon>Poales</taxon>
        <taxon>Poaceae</taxon>
        <taxon>PACMAD clade</taxon>
        <taxon>Arundinoideae</taxon>
        <taxon>Arundineae</taxon>
        <taxon>Arundo</taxon>
    </lineage>
</organism>